<dbReference type="EMBL" id="AMBO01000224">
    <property type="protein sequence ID" value="EKD04465.1"/>
    <property type="molecule type" value="Genomic_DNA"/>
</dbReference>
<feature type="region of interest" description="Disordered" evidence="1">
    <location>
        <begin position="1"/>
        <end position="47"/>
    </location>
</feature>
<accession>K1VJY0</accession>
<keyword evidence="2" id="KW-0472">Membrane</keyword>
<evidence type="ECO:0000313" key="4">
    <source>
        <dbReference type="Proteomes" id="UP000006757"/>
    </source>
</evidence>
<feature type="transmembrane region" description="Helical" evidence="2">
    <location>
        <begin position="197"/>
        <end position="224"/>
    </location>
</feature>
<dbReference type="Proteomes" id="UP000006757">
    <property type="component" value="Unassembled WGS sequence"/>
</dbReference>
<feature type="compositionally biased region" description="Basic and acidic residues" evidence="1">
    <location>
        <begin position="23"/>
        <end position="47"/>
    </location>
</feature>
<dbReference type="HOGENOM" id="CLU_323941_0_0_1"/>
<keyword evidence="2" id="KW-0812">Transmembrane</keyword>
<dbReference type="AlphaFoldDB" id="K1VJY0"/>
<feature type="transmembrane region" description="Helical" evidence="2">
    <location>
        <begin position="634"/>
        <end position="653"/>
    </location>
</feature>
<feature type="region of interest" description="Disordered" evidence="1">
    <location>
        <begin position="316"/>
        <end position="335"/>
    </location>
</feature>
<keyword evidence="4" id="KW-1185">Reference proteome</keyword>
<name>K1VJY0_TRIAC</name>
<evidence type="ECO:0000256" key="2">
    <source>
        <dbReference type="SAM" id="Phobius"/>
    </source>
</evidence>
<reference evidence="3 4" key="1">
    <citation type="journal article" date="2012" name="Eukaryot. Cell">
        <title>Genome sequence of the Trichosporon asahii environmental strain CBS 8904.</title>
        <authorList>
            <person name="Yang R.Y."/>
            <person name="Li H.T."/>
            <person name="Zhu H."/>
            <person name="Zhou G.P."/>
            <person name="Wang M."/>
            <person name="Wang L."/>
        </authorList>
    </citation>
    <scope>NUCLEOTIDE SEQUENCE [LARGE SCALE GENOMIC DNA]</scope>
    <source>
        <strain evidence="3 4">CBS 8904</strain>
    </source>
</reference>
<dbReference type="InParanoid" id="K1VJY0"/>
<feature type="transmembrane region" description="Helical" evidence="2">
    <location>
        <begin position="594"/>
        <end position="614"/>
    </location>
</feature>
<feature type="transmembrane region" description="Helical" evidence="2">
    <location>
        <begin position="76"/>
        <end position="101"/>
    </location>
</feature>
<sequence>MDNPARARQRGVRNARQAPAAAHRNDRPRPRPHAQRDNHGARHPPENLDHVGDHHGVLFAADICEAVLIARDMVSLVLATVFELLAKILLGFLHCVLRLSIVFATLTLNDLEWAHGPLGCLFRVLLLDLVWRVVCSLLQLAGIMHSVCFHIPEGVLAVISLILSLINIALALYPAVTRSVVTTAREVIDAVRCFRCYLVAALSSVISTAAYLLRGMVGLSLLVYHRLTDQFVWQEEELRRVERLLAELDQHGTQLAQDEAVHAQPAQPAQSEETDLAWGWILIPGVDGERESARFRFPYPIPQSQDAAAHHPFVDRKADRASPRPGHAPPFAPLALPATPQTRAVCSSRDSPPQPLGRPSNLRSPTPSSNRSSMNFLVALVIPVVLGWFLMLLVLGPLHWGLRQLIRIVLLRIKLAVILAIRPIEAALYNRLGENWTAWNIWRVFLAPRLVAGLNKLGEVGQPMARFLGRSVVISIETVAYVVLICLALSFSIDELHRVRQELFGGGQGLLLPQPHGVVVLVRPSANALSFLFLSSSQFPLATATSSTLNQSFSPASTGKTFSSTKMANKLANAILSALFNGLKTFFAPMWEHVVMFHIGAILLGLLFQWALGADYIVLYPDHRQDQIYEAMDFVPIIFILQALIVVSIKYCLAYRKKRTAIKLIEDVEAAPGRMSCSTKPSVMNAIVAHTMDLAKRFANPALLARVIRLERDNLNALYQNEYHQEQQSTEDQLARAEMQLRIADQVALVAQLLNIESATQEAATELGAEEREQRRAARRERRERRRLELQELYDSCTNCRAAIDAGARNRREIRQWIRARKANPETEPLLPRD</sequence>
<feature type="region of interest" description="Disordered" evidence="1">
    <location>
        <begin position="342"/>
        <end position="369"/>
    </location>
</feature>
<feature type="transmembrane region" description="Helical" evidence="2">
    <location>
        <begin position="472"/>
        <end position="493"/>
    </location>
</feature>
<evidence type="ECO:0000256" key="1">
    <source>
        <dbReference type="SAM" id="MobiDB-lite"/>
    </source>
</evidence>
<organism evidence="3 4">
    <name type="scientific">Trichosporon asahii var. asahii (strain CBS 8904)</name>
    <name type="common">Yeast</name>
    <dbReference type="NCBI Taxonomy" id="1220162"/>
    <lineage>
        <taxon>Eukaryota</taxon>
        <taxon>Fungi</taxon>
        <taxon>Dikarya</taxon>
        <taxon>Basidiomycota</taxon>
        <taxon>Agaricomycotina</taxon>
        <taxon>Tremellomycetes</taxon>
        <taxon>Trichosporonales</taxon>
        <taxon>Trichosporonaceae</taxon>
        <taxon>Trichosporon</taxon>
    </lineage>
</organism>
<feature type="transmembrane region" description="Helical" evidence="2">
    <location>
        <begin position="376"/>
        <end position="398"/>
    </location>
</feature>
<evidence type="ECO:0000313" key="3">
    <source>
        <dbReference type="EMBL" id="EKD04465.1"/>
    </source>
</evidence>
<feature type="transmembrane region" description="Helical" evidence="2">
    <location>
        <begin position="155"/>
        <end position="177"/>
    </location>
</feature>
<gene>
    <name evidence="3" type="ORF">A1Q2_01241</name>
</gene>
<proteinExistence type="predicted"/>
<comment type="caution">
    <text evidence="3">The sequence shown here is derived from an EMBL/GenBank/DDBJ whole genome shotgun (WGS) entry which is preliminary data.</text>
</comment>
<protein>
    <submittedName>
        <fullName evidence="3">Uncharacterized protein</fullName>
    </submittedName>
</protein>
<keyword evidence="2" id="KW-1133">Transmembrane helix</keyword>
<feature type="transmembrane region" description="Helical" evidence="2">
    <location>
        <begin position="404"/>
        <end position="424"/>
    </location>
</feature>